<dbReference type="InterPro" id="IPR024445">
    <property type="entry name" value="Tnp_ISXO2-like"/>
</dbReference>
<reference evidence="1 2" key="1">
    <citation type="submission" date="2015-12" db="EMBL/GenBank/DDBJ databases">
        <title>Complete genome of Roseateles depolymerans KCTC 42856.</title>
        <authorList>
            <person name="Kim K.M."/>
        </authorList>
    </citation>
    <scope>NUCLEOTIDE SEQUENCE [LARGE SCALE GENOMIC DNA]</scope>
    <source>
        <strain evidence="1 2">KCTC 42856</strain>
    </source>
</reference>
<dbReference type="OrthoDB" id="5365332at2"/>
<dbReference type="STRING" id="76731.RD2015_3260"/>
<dbReference type="AlphaFoldDB" id="A0A0U3D288"/>
<dbReference type="RefSeq" id="WP_147306972.1">
    <property type="nucleotide sequence ID" value="NZ_CP013729.1"/>
</dbReference>
<proteinExistence type="predicted"/>
<gene>
    <name evidence="1" type="ORF">RD2015_3260</name>
</gene>
<dbReference type="Proteomes" id="UP000060699">
    <property type="component" value="Chromosome"/>
</dbReference>
<dbReference type="KEGG" id="rdp:RD2015_3260"/>
<evidence type="ECO:0000313" key="1">
    <source>
        <dbReference type="EMBL" id="ALV07718.1"/>
    </source>
</evidence>
<name>A0A0U3D288_9BURK</name>
<protein>
    <submittedName>
        <fullName evidence="1">Uncharacterized protein</fullName>
    </submittedName>
</protein>
<dbReference type="EMBL" id="CP013729">
    <property type="protein sequence ID" value="ALV07718.1"/>
    <property type="molecule type" value="Genomic_DNA"/>
</dbReference>
<dbReference type="Pfam" id="PF12762">
    <property type="entry name" value="DDE_Tnp_IS1595"/>
    <property type="match status" value="1"/>
</dbReference>
<dbReference type="SMART" id="SM01126">
    <property type="entry name" value="DDE_Tnp_IS1595"/>
    <property type="match status" value="1"/>
</dbReference>
<evidence type="ECO:0000313" key="2">
    <source>
        <dbReference type="Proteomes" id="UP000060699"/>
    </source>
</evidence>
<sequence>MIAGGIEISSAPPRAAPPRRTKARRSPSAGARYFSSKRAIDEGYLVTICRWDPARVRREFARIRWGSHLCMPCPHCGTLDEHRWYEERGVWRCLNGACRKYFGVTTGTLFDAHQRDLRNIYIETFLWSCGAAGIPALTVRAMVGTVSYNTSFSTIQKVREGLARGHNAGLIAGVVEIDGAHASGHDAAGKRGRPLAQQRPKGQAEMDAQAQSVMDAFNRKQDQKRLTPAQRRALKAENEELRRDGLVRDPNTGAILPHNRRMVMTLRRRTGNPGDGSVWTKVGVGMAETPEVAEYLAHRHVLMPESILATDLGVAFSKLGKKFRLHTTVNHSETLVGPNGEHVNMAESFTARQDRAEAGIYLNIEPKYLHEYACETAFREDHRRVSPRLKTEKLLFWALNVGKSQYWRNYTAGENRQFEELVPKRRAVGASSGPRKRVPGQEMEIRPPR</sequence>
<organism evidence="1 2">
    <name type="scientific">Roseateles depolymerans</name>
    <dbReference type="NCBI Taxonomy" id="76731"/>
    <lineage>
        <taxon>Bacteria</taxon>
        <taxon>Pseudomonadati</taxon>
        <taxon>Pseudomonadota</taxon>
        <taxon>Betaproteobacteria</taxon>
        <taxon>Burkholderiales</taxon>
        <taxon>Sphaerotilaceae</taxon>
        <taxon>Roseateles</taxon>
    </lineage>
</organism>
<accession>A0A0U3D288</accession>
<keyword evidence="2" id="KW-1185">Reference proteome</keyword>